<accession>A0A4Q9L657</accession>
<dbReference type="Proteomes" id="UP000292282">
    <property type="component" value="Unassembled WGS sequence"/>
</dbReference>
<evidence type="ECO:0000256" key="1">
    <source>
        <dbReference type="SAM" id="SignalP"/>
    </source>
</evidence>
<protein>
    <submittedName>
        <fullName evidence="2">Uncharacterized protein</fullName>
    </submittedName>
</protein>
<feature type="signal peptide" evidence="1">
    <location>
        <begin position="1"/>
        <end position="19"/>
    </location>
</feature>
<dbReference type="EMBL" id="PITJ01000376">
    <property type="protein sequence ID" value="TBU02994.1"/>
    <property type="molecule type" value="Genomic_DNA"/>
</dbReference>
<dbReference type="VEuPathDB" id="MicrosporidiaDB:CWI37_0376p0010"/>
<name>A0A4Q9L657_9MICR</name>
<organism evidence="2 5">
    <name type="scientific">Hamiltosporidium tvaerminnensis</name>
    <dbReference type="NCBI Taxonomy" id="1176355"/>
    <lineage>
        <taxon>Eukaryota</taxon>
        <taxon>Fungi</taxon>
        <taxon>Fungi incertae sedis</taxon>
        <taxon>Microsporidia</taxon>
        <taxon>Dubosqiidae</taxon>
        <taxon>Hamiltosporidium</taxon>
    </lineage>
</organism>
<keyword evidence="4" id="KW-1185">Reference proteome</keyword>
<comment type="caution">
    <text evidence="2">The sequence shown here is derived from an EMBL/GenBank/DDBJ whole genome shotgun (WGS) entry which is preliminary data.</text>
</comment>
<reference evidence="4 5" key="1">
    <citation type="submission" date="2017-12" db="EMBL/GenBank/DDBJ databases">
        <authorList>
            <person name="Pombert J.-F."/>
            <person name="Haag K.L."/>
            <person name="Ebert D."/>
        </authorList>
    </citation>
    <scope>NUCLEOTIDE SEQUENCE [LARGE SCALE GENOMIC DNA]</scope>
    <source>
        <strain evidence="2">FI-OER-3-3</strain>
        <strain evidence="3">IL-G-3</strain>
    </source>
</reference>
<evidence type="ECO:0000313" key="3">
    <source>
        <dbReference type="EMBL" id="TBU20297.1"/>
    </source>
</evidence>
<dbReference type="EMBL" id="PITK01000093">
    <property type="protein sequence ID" value="TBU20297.1"/>
    <property type="molecule type" value="Genomic_DNA"/>
</dbReference>
<feature type="chain" id="PRO_5033445385" evidence="1">
    <location>
        <begin position="20"/>
        <end position="238"/>
    </location>
</feature>
<evidence type="ECO:0000313" key="5">
    <source>
        <dbReference type="Proteomes" id="UP000292362"/>
    </source>
</evidence>
<gene>
    <name evidence="2" type="ORF">CWI37_0376p0010</name>
    <name evidence="3" type="ORF">CWI38_0093p0020</name>
</gene>
<dbReference type="Proteomes" id="UP000292362">
    <property type="component" value="Unassembled WGS sequence"/>
</dbReference>
<keyword evidence="1" id="KW-0732">Signal</keyword>
<proteinExistence type="predicted"/>
<evidence type="ECO:0000313" key="2">
    <source>
        <dbReference type="EMBL" id="TBU02994.1"/>
    </source>
</evidence>
<dbReference type="AlphaFoldDB" id="A0A4Q9L657"/>
<evidence type="ECO:0000313" key="4">
    <source>
        <dbReference type="Proteomes" id="UP000292282"/>
    </source>
</evidence>
<sequence length="238" mass="28122">MRIILLVLDLLLQLKKVSSWSHPVFPSKFITARMMTPVFYCTFYITSTISTSNPPTKIENLPEDERSFPKTYIKKAISFYFSYYYFYSCDDENIENRRKKMVKEKFMEKLDSDNGLDESIKEDCELNFENSWSGLRFKYNDEIFGDSISKLPNITYQVFFFCDLIDSALIKMMLRIENELINDRLLFISLVESLCNSDLFIKSILPSLLYAKTHIEPLNDEENVGLRKHIEFNNSKWC</sequence>
<dbReference type="VEuPathDB" id="MicrosporidiaDB:CWI38_0093p0020"/>